<reference evidence="1" key="1">
    <citation type="journal article" date="2020" name="Nature">
        <title>Giant virus diversity and host interactions through global metagenomics.</title>
        <authorList>
            <person name="Schulz F."/>
            <person name="Roux S."/>
            <person name="Paez-Espino D."/>
            <person name="Jungbluth S."/>
            <person name="Walsh D.A."/>
            <person name="Denef V.J."/>
            <person name="McMahon K.D."/>
            <person name="Konstantinidis K.T."/>
            <person name="Eloe-Fadrosh E.A."/>
            <person name="Kyrpides N.C."/>
            <person name="Woyke T."/>
        </authorList>
    </citation>
    <scope>NUCLEOTIDE SEQUENCE</scope>
    <source>
        <strain evidence="1">GVMAG-M-3300024510-1</strain>
    </source>
</reference>
<accession>A0A6C0IV54</accession>
<evidence type="ECO:0000313" key="1">
    <source>
        <dbReference type="EMBL" id="QHT97118.1"/>
    </source>
</evidence>
<name>A0A6C0IV54_9ZZZZ</name>
<dbReference type="EMBL" id="MN740272">
    <property type="protein sequence ID" value="QHT97118.1"/>
    <property type="molecule type" value="Genomic_DNA"/>
</dbReference>
<sequence>MSCYLCEAPAMFNEKLQRYIRECQEHHRIRIERDRKRRAVKRNVHQCVSCDSPSDADSIYCTLHRQRHSDRMKRRRNENRLIGTCVECGDAVIPESVRCQVHIEQQRVYINKIDNLPPSLRRHYSRYCGICGVFQTKSSESICTVCNDTRTQCIEYVWHEALKKLAHSYWPPSSSTFSQKTAFGTRQCKNERLIYSDMVFILDDRLIVLECDEFAHEDQPVDCELARMDSMQFGAPTLLPIVILRMNPHDMQRRCIYSDFNERLTHFWSLVQKCFTDTNELERVTVYYHGYPADSAHVHAARNQSRFNVIYFP</sequence>
<dbReference type="AlphaFoldDB" id="A0A6C0IV54"/>
<proteinExistence type="predicted"/>
<organism evidence="1">
    <name type="scientific">viral metagenome</name>
    <dbReference type="NCBI Taxonomy" id="1070528"/>
    <lineage>
        <taxon>unclassified sequences</taxon>
        <taxon>metagenomes</taxon>
        <taxon>organismal metagenomes</taxon>
    </lineage>
</organism>
<protein>
    <submittedName>
        <fullName evidence="1">Uncharacterized protein</fullName>
    </submittedName>
</protein>